<feature type="domain" description="HTH luxR-type" evidence="4">
    <location>
        <begin position="200"/>
        <end position="265"/>
    </location>
</feature>
<dbReference type="PROSITE" id="PS50043">
    <property type="entry name" value="HTH_LUXR_2"/>
    <property type="match status" value="1"/>
</dbReference>
<organism evidence="5 6">
    <name type="scientific">Paracoccus kondratievae</name>
    <dbReference type="NCBI Taxonomy" id="135740"/>
    <lineage>
        <taxon>Bacteria</taxon>
        <taxon>Pseudomonadati</taxon>
        <taxon>Pseudomonadota</taxon>
        <taxon>Alphaproteobacteria</taxon>
        <taxon>Rhodobacterales</taxon>
        <taxon>Paracoccaceae</taxon>
        <taxon>Paracoccus</taxon>
    </lineage>
</organism>
<sequence length="267" mass="28974">MIAEQFSGAVAGLIEKAGVADYGAALDRLASCAAGFDMSCAFAFSTGHAPVVIHDGYSETVDRRALRSYLRGAYLLDPFYQASVSAGAEGLWRMRELAPDQFYDSDFAWSREVHPCISDEAGTLVEEIGFVIPLPDGFGATYSLMRNRGGQPFDAAEFQRLRAMLPILAASLRQHWALISGGAGGMAGMPARPVAERVFHEVFGDQLTPAQYAVAKLILRGHSSLSIAENLGITEGTVKIHRSNIYRRLGISSQGELFQRFINHLAD</sequence>
<dbReference type="SUPFAM" id="SSF46894">
    <property type="entry name" value="C-terminal effector domain of the bipartite response regulators"/>
    <property type="match status" value="1"/>
</dbReference>
<dbReference type="InterPro" id="IPR036388">
    <property type="entry name" value="WH-like_DNA-bd_sf"/>
</dbReference>
<dbReference type="Gene3D" id="1.10.10.10">
    <property type="entry name" value="Winged helix-like DNA-binding domain superfamily/Winged helix DNA-binding domain"/>
    <property type="match status" value="1"/>
</dbReference>
<keyword evidence="6" id="KW-1185">Reference proteome</keyword>
<evidence type="ECO:0000256" key="3">
    <source>
        <dbReference type="ARBA" id="ARBA00023163"/>
    </source>
</evidence>
<dbReference type="PANTHER" id="PTHR44688:SF16">
    <property type="entry name" value="DNA-BINDING TRANSCRIPTIONAL ACTIVATOR DEVR_DOSR"/>
    <property type="match status" value="1"/>
</dbReference>
<evidence type="ECO:0000313" key="6">
    <source>
        <dbReference type="Proteomes" id="UP001143349"/>
    </source>
</evidence>
<dbReference type="InterPro" id="IPR016032">
    <property type="entry name" value="Sig_transdc_resp-reg_C-effctor"/>
</dbReference>
<evidence type="ECO:0000313" key="5">
    <source>
        <dbReference type="EMBL" id="GLK63307.1"/>
    </source>
</evidence>
<dbReference type="PANTHER" id="PTHR44688">
    <property type="entry name" value="DNA-BINDING TRANSCRIPTIONAL ACTIVATOR DEVR_DOSR"/>
    <property type="match status" value="1"/>
</dbReference>
<protein>
    <submittedName>
        <fullName evidence="5">Helix-turn-helix transcriptional regulator</fullName>
    </submittedName>
</protein>
<dbReference type="AlphaFoldDB" id="A0AAD3NWQ9"/>
<keyword evidence="2" id="KW-0238">DNA-binding</keyword>
<dbReference type="InterPro" id="IPR000792">
    <property type="entry name" value="Tscrpt_reg_LuxR_C"/>
</dbReference>
<dbReference type="RefSeq" id="WP_010393923.1">
    <property type="nucleotide sequence ID" value="NZ_BSFH01000016.1"/>
</dbReference>
<dbReference type="PRINTS" id="PR00038">
    <property type="entry name" value="HTHLUXR"/>
</dbReference>
<dbReference type="SMART" id="SM00421">
    <property type="entry name" value="HTH_LUXR"/>
    <property type="match status" value="1"/>
</dbReference>
<proteinExistence type="predicted"/>
<evidence type="ECO:0000256" key="1">
    <source>
        <dbReference type="ARBA" id="ARBA00023015"/>
    </source>
</evidence>
<reference evidence="5" key="2">
    <citation type="submission" date="2023-01" db="EMBL/GenBank/DDBJ databases">
        <authorList>
            <person name="Sun Q."/>
            <person name="Evtushenko L."/>
        </authorList>
    </citation>
    <scope>NUCLEOTIDE SEQUENCE</scope>
    <source>
        <strain evidence="5">VKM B-2222</strain>
    </source>
</reference>
<name>A0AAD3NWQ9_9RHOB</name>
<dbReference type="GO" id="GO:0003677">
    <property type="term" value="F:DNA binding"/>
    <property type="evidence" value="ECO:0007669"/>
    <property type="project" value="UniProtKB-KW"/>
</dbReference>
<dbReference type="PROSITE" id="PS00622">
    <property type="entry name" value="HTH_LUXR_1"/>
    <property type="match status" value="1"/>
</dbReference>
<evidence type="ECO:0000259" key="4">
    <source>
        <dbReference type="PROSITE" id="PS50043"/>
    </source>
</evidence>
<dbReference type="CDD" id="cd06170">
    <property type="entry name" value="LuxR_C_like"/>
    <property type="match status" value="1"/>
</dbReference>
<comment type="caution">
    <text evidence="5">The sequence shown here is derived from an EMBL/GenBank/DDBJ whole genome shotgun (WGS) entry which is preliminary data.</text>
</comment>
<gene>
    <name evidence="5" type="ORF">GCM10017635_07770</name>
</gene>
<accession>A0AAD3NWQ9</accession>
<dbReference type="Proteomes" id="UP001143349">
    <property type="component" value="Unassembled WGS sequence"/>
</dbReference>
<keyword evidence="1" id="KW-0805">Transcription regulation</keyword>
<dbReference type="EMBL" id="BSFH01000016">
    <property type="protein sequence ID" value="GLK63307.1"/>
    <property type="molecule type" value="Genomic_DNA"/>
</dbReference>
<keyword evidence="3" id="KW-0804">Transcription</keyword>
<reference evidence="5" key="1">
    <citation type="journal article" date="2014" name="Int. J. Syst. Evol. Microbiol.">
        <title>Complete genome sequence of Corynebacterium casei LMG S-19264T (=DSM 44701T), isolated from a smear-ripened cheese.</title>
        <authorList>
            <consortium name="US DOE Joint Genome Institute (JGI-PGF)"/>
            <person name="Walter F."/>
            <person name="Albersmeier A."/>
            <person name="Kalinowski J."/>
            <person name="Ruckert C."/>
        </authorList>
    </citation>
    <scope>NUCLEOTIDE SEQUENCE</scope>
    <source>
        <strain evidence="5">VKM B-2222</strain>
    </source>
</reference>
<evidence type="ECO:0000256" key="2">
    <source>
        <dbReference type="ARBA" id="ARBA00023125"/>
    </source>
</evidence>
<dbReference type="Pfam" id="PF00196">
    <property type="entry name" value="GerE"/>
    <property type="match status" value="1"/>
</dbReference>
<dbReference type="GO" id="GO:0006355">
    <property type="term" value="P:regulation of DNA-templated transcription"/>
    <property type="evidence" value="ECO:0007669"/>
    <property type="project" value="InterPro"/>
</dbReference>